<name>A0A822YDS9_NELNU</name>
<sequence>MFRVSDLVGYLLGRISPIHTPPQKKEKKKKKKKL</sequence>
<reference evidence="1 2" key="1">
    <citation type="journal article" date="2020" name="Mol. Biol. Evol.">
        <title>Distinct Expression and Methylation Patterns for Genes with Different Fates following a Single Whole-Genome Duplication in Flowering Plants.</title>
        <authorList>
            <person name="Shi T."/>
            <person name="Rahmani R.S."/>
            <person name="Gugger P.F."/>
            <person name="Wang M."/>
            <person name="Li H."/>
            <person name="Zhang Y."/>
            <person name="Li Z."/>
            <person name="Wang Q."/>
            <person name="Van de Peer Y."/>
            <person name="Marchal K."/>
            <person name="Chen J."/>
        </authorList>
    </citation>
    <scope>NUCLEOTIDE SEQUENCE [LARGE SCALE GENOMIC DNA]</scope>
    <source>
        <tissue evidence="1">Leaf</tissue>
    </source>
</reference>
<gene>
    <name evidence="1" type="ORF">HUJ06_009488</name>
</gene>
<dbReference type="AlphaFoldDB" id="A0A822YDS9"/>
<organism evidence="1 2">
    <name type="scientific">Nelumbo nucifera</name>
    <name type="common">Sacred lotus</name>
    <dbReference type="NCBI Taxonomy" id="4432"/>
    <lineage>
        <taxon>Eukaryota</taxon>
        <taxon>Viridiplantae</taxon>
        <taxon>Streptophyta</taxon>
        <taxon>Embryophyta</taxon>
        <taxon>Tracheophyta</taxon>
        <taxon>Spermatophyta</taxon>
        <taxon>Magnoliopsida</taxon>
        <taxon>Proteales</taxon>
        <taxon>Nelumbonaceae</taxon>
        <taxon>Nelumbo</taxon>
    </lineage>
</organism>
<protein>
    <submittedName>
        <fullName evidence="1">Uncharacterized protein</fullName>
    </submittedName>
</protein>
<evidence type="ECO:0000313" key="1">
    <source>
        <dbReference type="EMBL" id="DAD30637.1"/>
    </source>
</evidence>
<proteinExistence type="predicted"/>
<comment type="caution">
    <text evidence="1">The sequence shown here is derived from an EMBL/GenBank/DDBJ whole genome shotgun (WGS) entry which is preliminary data.</text>
</comment>
<dbReference type="Proteomes" id="UP000607653">
    <property type="component" value="Unassembled WGS sequence"/>
</dbReference>
<accession>A0A822YDS9</accession>
<keyword evidence="2" id="KW-1185">Reference proteome</keyword>
<dbReference type="EMBL" id="DUZY01000003">
    <property type="protein sequence ID" value="DAD30637.1"/>
    <property type="molecule type" value="Genomic_DNA"/>
</dbReference>
<evidence type="ECO:0000313" key="2">
    <source>
        <dbReference type="Proteomes" id="UP000607653"/>
    </source>
</evidence>